<dbReference type="RefSeq" id="WP_089747976.1">
    <property type="nucleotide sequence ID" value="NZ_FOGF01000058.1"/>
</dbReference>
<dbReference type="Proteomes" id="UP000198556">
    <property type="component" value="Unassembled WGS sequence"/>
</dbReference>
<evidence type="ECO:0000313" key="2">
    <source>
        <dbReference type="Proteomes" id="UP000198556"/>
    </source>
</evidence>
<accession>A0A1H9PHC5</accession>
<protein>
    <submittedName>
        <fullName evidence="1">Uncharacterized protein</fullName>
    </submittedName>
</protein>
<reference evidence="1 2" key="1">
    <citation type="submission" date="2016-10" db="EMBL/GenBank/DDBJ databases">
        <authorList>
            <person name="de Groot N.N."/>
        </authorList>
    </citation>
    <scope>NUCLEOTIDE SEQUENCE [LARGE SCALE GENOMIC DNA]</scope>
    <source>
        <strain evidence="1 2">DSM 15827</strain>
    </source>
</reference>
<evidence type="ECO:0000313" key="1">
    <source>
        <dbReference type="EMBL" id="SER47265.1"/>
    </source>
</evidence>
<organism evidence="1 2">
    <name type="scientific">Granulicatella balaenopterae</name>
    <dbReference type="NCBI Taxonomy" id="137733"/>
    <lineage>
        <taxon>Bacteria</taxon>
        <taxon>Bacillati</taxon>
        <taxon>Bacillota</taxon>
        <taxon>Bacilli</taxon>
        <taxon>Lactobacillales</taxon>
        <taxon>Carnobacteriaceae</taxon>
        <taxon>Granulicatella</taxon>
    </lineage>
</organism>
<name>A0A1H9PHC5_9LACT</name>
<dbReference type="EMBL" id="FOGF01000058">
    <property type="protein sequence ID" value="SER47265.1"/>
    <property type="molecule type" value="Genomic_DNA"/>
</dbReference>
<sequence length="140" mass="16621">MKEAYIVLTNRGFVKEIIYDLNPYKDKDMPSKRYRFTTYKEYAKQFTKQSEAIECATFFDGQVQSIQSNDSQNIRGNALKPQYEELQKSVLEYLYSQEIKIKDFNKLANITDAQSYMFRQGQQVKKEVIQKIKIFIQNVQ</sequence>
<proteinExistence type="predicted"/>
<dbReference type="AlphaFoldDB" id="A0A1H9PHC5"/>
<keyword evidence="2" id="KW-1185">Reference proteome</keyword>
<gene>
    <name evidence="1" type="ORF">SAMN05421767_1585</name>
</gene>
<dbReference type="STRING" id="137733.SAMN05421767_1585"/>